<dbReference type="Proteomes" id="UP000318126">
    <property type="component" value="Unassembled WGS sequence"/>
</dbReference>
<evidence type="ECO:0000313" key="3">
    <source>
        <dbReference type="Proteomes" id="UP000318126"/>
    </source>
</evidence>
<dbReference type="InterPro" id="IPR011006">
    <property type="entry name" value="CheY-like_superfamily"/>
</dbReference>
<accession>A0A553JNX5</accession>
<proteinExistence type="predicted"/>
<dbReference type="GO" id="GO:0003723">
    <property type="term" value="F:RNA binding"/>
    <property type="evidence" value="ECO:0007669"/>
    <property type="project" value="InterPro"/>
</dbReference>
<sequence length="181" mass="20290">MRLIVLSESDSFDTDECVSIFGRETELAVVNCFSEVERMSLTANEDVLLLLTSRLTDSALAFMQRLMRYSAIPLLVSAQEWQHEDLKCLLECGRVTFVPGQLDLKRLRSVVELARLRFEGAGTQLEKISTLENALRAQKQMAKVKAKLQAEGLTESQAHELLRSQAMKQGVSLDQFVGQLA</sequence>
<dbReference type="SUPFAM" id="SSF52172">
    <property type="entry name" value="CheY-like"/>
    <property type="match status" value="1"/>
</dbReference>
<dbReference type="OrthoDB" id="6260155at2"/>
<reference evidence="3" key="1">
    <citation type="submission" date="2019-07" db="EMBL/GenBank/DDBJ databases">
        <title>Shewanella sp. YLB-08 draft genomic sequence.</title>
        <authorList>
            <person name="Yu L."/>
        </authorList>
    </citation>
    <scope>NUCLEOTIDE SEQUENCE [LARGE SCALE GENOMIC DNA]</scope>
    <source>
        <strain evidence="3">JCM 20706</strain>
    </source>
</reference>
<feature type="domain" description="ANTAR" evidence="1">
    <location>
        <begin position="127"/>
        <end position="181"/>
    </location>
</feature>
<dbReference type="SMART" id="SM01012">
    <property type="entry name" value="ANTAR"/>
    <property type="match status" value="1"/>
</dbReference>
<evidence type="ECO:0000313" key="2">
    <source>
        <dbReference type="EMBL" id="TRY14111.1"/>
    </source>
</evidence>
<name>A0A553JNX5_SHEHA</name>
<gene>
    <name evidence="2" type="ORF">FN961_12325</name>
</gene>
<dbReference type="InterPro" id="IPR005561">
    <property type="entry name" value="ANTAR"/>
</dbReference>
<protein>
    <submittedName>
        <fullName evidence="2">Response regulator NasT</fullName>
    </submittedName>
</protein>
<evidence type="ECO:0000259" key="1">
    <source>
        <dbReference type="SMART" id="SM01012"/>
    </source>
</evidence>
<organism evidence="2 3">
    <name type="scientific">Shewanella hanedai</name>
    <name type="common">Alteromonas hanedai</name>
    <dbReference type="NCBI Taxonomy" id="25"/>
    <lineage>
        <taxon>Bacteria</taxon>
        <taxon>Pseudomonadati</taxon>
        <taxon>Pseudomonadota</taxon>
        <taxon>Gammaproteobacteria</taxon>
        <taxon>Alteromonadales</taxon>
        <taxon>Shewanellaceae</taxon>
        <taxon>Shewanella</taxon>
    </lineage>
</organism>
<keyword evidence="3" id="KW-1185">Reference proteome</keyword>
<dbReference type="AlphaFoldDB" id="A0A553JNX5"/>
<dbReference type="RefSeq" id="WP_144040475.1">
    <property type="nucleotide sequence ID" value="NZ_BMPL01000013.1"/>
</dbReference>
<dbReference type="EMBL" id="VKGK01000013">
    <property type="protein sequence ID" value="TRY14111.1"/>
    <property type="molecule type" value="Genomic_DNA"/>
</dbReference>
<comment type="caution">
    <text evidence="2">The sequence shown here is derived from an EMBL/GenBank/DDBJ whole genome shotgun (WGS) entry which is preliminary data.</text>
</comment>